<dbReference type="Pfam" id="PF07331">
    <property type="entry name" value="TctB"/>
    <property type="match status" value="1"/>
</dbReference>
<reference evidence="3 4" key="1">
    <citation type="submission" date="2017-01" db="EMBL/GenBank/DDBJ databases">
        <title>Draft genome sequence of Bacillus oleronius.</title>
        <authorList>
            <person name="Allam M."/>
        </authorList>
    </citation>
    <scope>NUCLEOTIDE SEQUENCE [LARGE SCALE GENOMIC DNA]</scope>
    <source>
        <strain evidence="3 4">DSM 9356</strain>
    </source>
</reference>
<feature type="transmembrane region" description="Helical" evidence="1">
    <location>
        <begin position="118"/>
        <end position="138"/>
    </location>
</feature>
<keyword evidence="4" id="KW-1185">Reference proteome</keyword>
<evidence type="ECO:0000259" key="2">
    <source>
        <dbReference type="Pfam" id="PF07331"/>
    </source>
</evidence>
<gene>
    <name evidence="3" type="ORF">BWZ43_06770</name>
</gene>
<evidence type="ECO:0000313" key="3">
    <source>
        <dbReference type="EMBL" id="OOP69140.1"/>
    </source>
</evidence>
<sequence>MLNTKNKKVSLGLMVVSIIYLILSFRLPSYAYVPIDSDVIPIALGFILLLLSIALFFIKDTGEKVKIPMNDLIPILIVLGFIFFYILFLELLGFIIVTALFIFFCSWYLGYKKFLSNSLVSIVLPVAIYFLFVSFLQIQLPSGVLPF</sequence>
<accession>A0A8E2IDP3</accession>
<feature type="domain" description="DUF1468" evidence="2">
    <location>
        <begin position="10"/>
        <end position="141"/>
    </location>
</feature>
<dbReference type="AlphaFoldDB" id="A0A8E2IDP3"/>
<dbReference type="InterPro" id="IPR009936">
    <property type="entry name" value="DUF1468"/>
</dbReference>
<name>A0A8E2IDP3_9BACI</name>
<feature type="transmembrane region" description="Helical" evidence="1">
    <location>
        <begin position="70"/>
        <end position="88"/>
    </location>
</feature>
<keyword evidence="1" id="KW-1133">Transmembrane helix</keyword>
<dbReference type="Proteomes" id="UP000189761">
    <property type="component" value="Unassembled WGS sequence"/>
</dbReference>
<keyword evidence="1" id="KW-0812">Transmembrane</keyword>
<dbReference type="EMBL" id="MTLA01000066">
    <property type="protein sequence ID" value="OOP69140.1"/>
    <property type="molecule type" value="Genomic_DNA"/>
</dbReference>
<feature type="transmembrane region" description="Helical" evidence="1">
    <location>
        <begin position="12"/>
        <end position="33"/>
    </location>
</feature>
<protein>
    <recommendedName>
        <fullName evidence="2">DUF1468 domain-containing protein</fullName>
    </recommendedName>
</protein>
<feature type="transmembrane region" description="Helical" evidence="1">
    <location>
        <begin position="39"/>
        <end position="58"/>
    </location>
</feature>
<comment type="caution">
    <text evidence="3">The sequence shown here is derived from an EMBL/GenBank/DDBJ whole genome shotgun (WGS) entry which is preliminary data.</text>
</comment>
<evidence type="ECO:0000256" key="1">
    <source>
        <dbReference type="SAM" id="Phobius"/>
    </source>
</evidence>
<proteinExistence type="predicted"/>
<organism evidence="3 4">
    <name type="scientific">Heyndrickxia oleronia</name>
    <dbReference type="NCBI Taxonomy" id="38875"/>
    <lineage>
        <taxon>Bacteria</taxon>
        <taxon>Bacillati</taxon>
        <taxon>Bacillota</taxon>
        <taxon>Bacilli</taxon>
        <taxon>Bacillales</taxon>
        <taxon>Bacillaceae</taxon>
        <taxon>Heyndrickxia</taxon>
    </lineage>
</organism>
<feature type="transmembrane region" description="Helical" evidence="1">
    <location>
        <begin position="94"/>
        <end position="111"/>
    </location>
</feature>
<dbReference type="RefSeq" id="WP_078109794.1">
    <property type="nucleotide sequence ID" value="NZ_CP065424.1"/>
</dbReference>
<keyword evidence="1" id="KW-0472">Membrane</keyword>
<evidence type="ECO:0000313" key="4">
    <source>
        <dbReference type="Proteomes" id="UP000189761"/>
    </source>
</evidence>